<dbReference type="InterPro" id="IPR015943">
    <property type="entry name" value="WD40/YVTN_repeat-like_dom_sf"/>
</dbReference>
<reference evidence="8" key="1">
    <citation type="submission" date="2020-01" db="EMBL/GenBank/DDBJ databases">
        <title>Draft genome sequence of the Termite Coptotermes fromosanus.</title>
        <authorList>
            <person name="Itakura S."/>
            <person name="Yosikawa Y."/>
            <person name="Umezawa K."/>
        </authorList>
    </citation>
    <scope>NUCLEOTIDE SEQUENCE [LARGE SCALE GENOMIC DNA]</scope>
</reference>
<evidence type="ECO:0000256" key="4">
    <source>
        <dbReference type="ARBA" id="ARBA00023242"/>
    </source>
</evidence>
<feature type="transmembrane region" description="Helical" evidence="5">
    <location>
        <begin position="512"/>
        <end position="540"/>
    </location>
</feature>
<dbReference type="Gene3D" id="3.40.50.410">
    <property type="entry name" value="von Willebrand factor, type A domain"/>
    <property type="match status" value="1"/>
</dbReference>
<dbReference type="AlphaFoldDB" id="A0A6L2Q9I6"/>
<keyword evidence="5" id="KW-0812">Transmembrane</keyword>
<sequence>MEDKVHGTFVGEKINKVRWKPEDLTESDIFLTGSWDNGTNQLVLWLYPPNDDDADNYPCSIAAHPHDGDVTELKFINSNMFVVSSSLGSVKLFKIDGREPHVAEFKEMISWDDIHVFRYARGLPCTGLACFEEDIASVGEDGCLSLLTATQKKPIRRIEGADSCSLRCVCFLKHNEVLTGNLRGQMKVWDLKNAADKPAFTFMLSGEQVRIGTSCVMHHPTQRHIVFAGGQDGSLTVWDLRHNTFPVTLLNAHSDTGSLRSPALLDPSKVSKLFPIVNHKGKNPEIRHCFAYMDSQYTEWASARNGGILVRVLYSGKQFAATVNTYEELLSNLTVVDAKSRKRLEQSIPTSGQGETCIGCGVRLALQVLGKRNGIMVLVTDGQNTEPGQFISNVQAEVVESGIKVLAVGFGYTAPLDDLKQLAIATGGQFFYVSDHDGVHGLLGALKEALELAQLQLGKSTVMTGTWTTEDSVGSTDLLVPSTTVSTKQFTTGLGNKTTSHLTPGRQHSTPWPWPLILGITAVVVGGVMLLALIGLLTWWKCAVKPIRGGQNEETVVPMWKNVAITNCRMMAGQVVDYALWVLPFRNALSPLLWQANARKDKPVTTGGISHINNVEPLAESKEPYALKIKHKCLQAGKTRHNKDVFHSTIQIFKSSRNPGWPKEPLSCELFLQEAACLNFSHCGCLKGPHIPTEHLTHGSAQDISEQNKKSMAVHKLSAQN</sequence>
<organism evidence="7 8">
    <name type="scientific">Coptotermes formosanus</name>
    <name type="common">Formosan subterranean termite</name>
    <dbReference type="NCBI Taxonomy" id="36987"/>
    <lineage>
        <taxon>Eukaryota</taxon>
        <taxon>Metazoa</taxon>
        <taxon>Ecdysozoa</taxon>
        <taxon>Arthropoda</taxon>
        <taxon>Hexapoda</taxon>
        <taxon>Insecta</taxon>
        <taxon>Pterygota</taxon>
        <taxon>Neoptera</taxon>
        <taxon>Polyneoptera</taxon>
        <taxon>Dictyoptera</taxon>
        <taxon>Blattodea</taxon>
        <taxon>Blattoidea</taxon>
        <taxon>Termitoidae</taxon>
        <taxon>Rhinotermitidae</taxon>
        <taxon>Coptotermes</taxon>
    </lineage>
</organism>
<keyword evidence="5" id="KW-1133">Transmembrane helix</keyword>
<dbReference type="SMART" id="SM00320">
    <property type="entry name" value="WD40"/>
    <property type="match status" value="3"/>
</dbReference>
<dbReference type="InterPro" id="IPR036465">
    <property type="entry name" value="vWFA_dom_sf"/>
</dbReference>
<dbReference type="Pfam" id="PF00400">
    <property type="entry name" value="WD40"/>
    <property type="match status" value="1"/>
</dbReference>
<protein>
    <recommendedName>
        <fullName evidence="6">VWFA domain-containing protein</fullName>
    </recommendedName>
</protein>
<dbReference type="SUPFAM" id="SSF53300">
    <property type="entry name" value="vWA-like"/>
    <property type="match status" value="1"/>
</dbReference>
<dbReference type="GO" id="GO:0031080">
    <property type="term" value="C:nuclear pore outer ring"/>
    <property type="evidence" value="ECO:0007669"/>
    <property type="project" value="TreeGrafter"/>
</dbReference>
<evidence type="ECO:0000256" key="3">
    <source>
        <dbReference type="ARBA" id="ARBA00022737"/>
    </source>
</evidence>
<dbReference type="PANTHER" id="PTHR22652">
    <property type="entry name" value="NUCLEOPORIN NUP43"/>
    <property type="match status" value="1"/>
</dbReference>
<evidence type="ECO:0000256" key="1">
    <source>
        <dbReference type="ARBA" id="ARBA00004123"/>
    </source>
</evidence>
<evidence type="ECO:0000256" key="5">
    <source>
        <dbReference type="SAM" id="Phobius"/>
    </source>
</evidence>
<dbReference type="OrthoDB" id="9890280at2759"/>
<dbReference type="PROSITE" id="PS50234">
    <property type="entry name" value="VWFA"/>
    <property type="match status" value="1"/>
</dbReference>
<dbReference type="InterPro" id="IPR002035">
    <property type="entry name" value="VWF_A"/>
</dbReference>
<keyword evidence="5" id="KW-0472">Membrane</keyword>
<dbReference type="Pfam" id="PF00092">
    <property type="entry name" value="VWA"/>
    <property type="match status" value="1"/>
</dbReference>
<dbReference type="CDD" id="cd00198">
    <property type="entry name" value="vWFA"/>
    <property type="match status" value="1"/>
</dbReference>
<comment type="caution">
    <text evidence="7">The sequence shown here is derived from an EMBL/GenBank/DDBJ whole genome shotgun (WGS) entry which is preliminary data.</text>
</comment>
<gene>
    <name evidence="7" type="ORF">Cfor_00995</name>
</gene>
<keyword evidence="4" id="KW-0539">Nucleus</keyword>
<dbReference type="PANTHER" id="PTHR22652:SF0">
    <property type="entry name" value="NUCLEOPORIN NUP43"/>
    <property type="match status" value="1"/>
</dbReference>
<accession>A0A6L2Q9I6</accession>
<dbReference type="InterPro" id="IPR036322">
    <property type="entry name" value="WD40_repeat_dom_sf"/>
</dbReference>
<comment type="subcellular location">
    <subcellularLocation>
        <location evidence="1">Nucleus</location>
    </subcellularLocation>
</comment>
<dbReference type="Gene3D" id="2.130.10.10">
    <property type="entry name" value="YVTN repeat-like/Quinoprotein amine dehydrogenase"/>
    <property type="match status" value="1"/>
</dbReference>
<dbReference type="EMBL" id="BLKM01000907">
    <property type="protein sequence ID" value="GFG39565.1"/>
    <property type="molecule type" value="Genomic_DNA"/>
</dbReference>
<dbReference type="InterPro" id="IPR001680">
    <property type="entry name" value="WD40_rpt"/>
</dbReference>
<feature type="domain" description="VWFA" evidence="6">
    <location>
        <begin position="370"/>
        <end position="446"/>
    </location>
</feature>
<keyword evidence="2" id="KW-0853">WD repeat</keyword>
<evidence type="ECO:0000313" key="7">
    <source>
        <dbReference type="EMBL" id="GFG39565.1"/>
    </source>
</evidence>
<dbReference type="SUPFAM" id="SSF50978">
    <property type="entry name" value="WD40 repeat-like"/>
    <property type="match status" value="1"/>
</dbReference>
<keyword evidence="8" id="KW-1185">Reference proteome</keyword>
<dbReference type="Proteomes" id="UP000502823">
    <property type="component" value="Unassembled WGS sequence"/>
</dbReference>
<evidence type="ECO:0000256" key="2">
    <source>
        <dbReference type="ARBA" id="ARBA00022574"/>
    </source>
</evidence>
<proteinExistence type="predicted"/>
<dbReference type="InParanoid" id="A0A6L2Q9I6"/>
<keyword evidence="3" id="KW-0677">Repeat</keyword>
<name>A0A6L2Q9I6_COPFO</name>
<evidence type="ECO:0000259" key="6">
    <source>
        <dbReference type="PROSITE" id="PS50234"/>
    </source>
</evidence>
<evidence type="ECO:0000313" key="8">
    <source>
        <dbReference type="Proteomes" id="UP000502823"/>
    </source>
</evidence>